<organism evidence="8 9">
    <name type="scientific">Aspergillus lentulus</name>
    <dbReference type="NCBI Taxonomy" id="293939"/>
    <lineage>
        <taxon>Eukaryota</taxon>
        <taxon>Fungi</taxon>
        <taxon>Dikarya</taxon>
        <taxon>Ascomycota</taxon>
        <taxon>Pezizomycotina</taxon>
        <taxon>Eurotiomycetes</taxon>
        <taxon>Eurotiomycetidae</taxon>
        <taxon>Eurotiales</taxon>
        <taxon>Aspergillaceae</taxon>
        <taxon>Aspergillus</taxon>
        <taxon>Aspergillus subgen. Fumigati</taxon>
    </lineage>
</organism>
<comment type="caution">
    <text evidence="8">The sequence shown here is derived from an EMBL/GenBank/DDBJ whole genome shotgun (WGS) entry which is preliminary data.</text>
</comment>
<dbReference type="InterPro" id="IPR020843">
    <property type="entry name" value="ER"/>
</dbReference>
<sequence length="351" mass="37610">MAVPQTQIAAVVSGPRKSSSARVEILSERPVPSPKQGEVLIKLEYSGVCHSDVHSIRGDTLMLTDVAGHEGVGKVVQVGSNVDEEAWMGKRVGIRWLYSSCLKCEICAINHTACPYQKNAGANVPGTFQQFIVSPAEHVTIIPPELDPDTAAPLLCAGIAMYSSIMKTKTRPGDWIVILGAGGGLGHMGIQIAAKKGLKVIAIDSGDKKRELCLSLGATDYLDYKKEDVDSRVKSVTRGLGAHAVICTANSESAYVQSMQMLRRLGVLVCVGIPNKPFRLPSTPFDMIVKGLTIVGNSAGTAKEMEELLSMAVAGDVKAHIQCFDFSCINDVLQRLERAEIDGRAVLKIPE</sequence>
<dbReference type="Pfam" id="PF00107">
    <property type="entry name" value="ADH_zinc_N"/>
    <property type="match status" value="1"/>
</dbReference>
<dbReference type="Gene3D" id="3.40.50.720">
    <property type="entry name" value="NAD(P)-binding Rossmann-like Domain"/>
    <property type="match status" value="1"/>
</dbReference>
<comment type="cofactor">
    <cofactor evidence="1 6">
        <name>Zn(2+)</name>
        <dbReference type="ChEBI" id="CHEBI:29105"/>
    </cofactor>
</comment>
<evidence type="ECO:0000256" key="2">
    <source>
        <dbReference type="ARBA" id="ARBA00008072"/>
    </source>
</evidence>
<evidence type="ECO:0000313" key="9">
    <source>
        <dbReference type="Proteomes" id="UP000465220"/>
    </source>
</evidence>
<evidence type="ECO:0000256" key="4">
    <source>
        <dbReference type="ARBA" id="ARBA00022833"/>
    </source>
</evidence>
<dbReference type="InterPro" id="IPR013149">
    <property type="entry name" value="ADH-like_C"/>
</dbReference>
<name>A0ABQ0ZW12_ASPLE</name>
<dbReference type="PROSITE" id="PS00059">
    <property type="entry name" value="ADH_ZINC"/>
    <property type="match status" value="1"/>
</dbReference>
<dbReference type="PANTHER" id="PTHR42940:SF2">
    <property type="entry name" value="DEHYDROGENASE FAMILY OXIDOREDUCTASE, PUTATIVE (JCVI)-RELATED"/>
    <property type="match status" value="1"/>
</dbReference>
<keyword evidence="9" id="KW-1185">Reference proteome</keyword>
<dbReference type="InterPro" id="IPR011032">
    <property type="entry name" value="GroES-like_sf"/>
</dbReference>
<evidence type="ECO:0000256" key="6">
    <source>
        <dbReference type="RuleBase" id="RU361277"/>
    </source>
</evidence>
<keyword evidence="3 6" id="KW-0479">Metal-binding</keyword>
<keyword evidence="4 6" id="KW-0862">Zinc</keyword>
<dbReference type="SUPFAM" id="SSF50129">
    <property type="entry name" value="GroES-like"/>
    <property type="match status" value="1"/>
</dbReference>
<dbReference type="CDD" id="cd08297">
    <property type="entry name" value="CAD3"/>
    <property type="match status" value="1"/>
</dbReference>
<dbReference type="Proteomes" id="UP000465220">
    <property type="component" value="Unassembled WGS sequence"/>
</dbReference>
<accession>A0ABQ0ZW12</accession>
<comment type="similarity">
    <text evidence="2 6">Belongs to the zinc-containing alcohol dehydrogenase family.</text>
</comment>
<evidence type="ECO:0000256" key="3">
    <source>
        <dbReference type="ARBA" id="ARBA00022723"/>
    </source>
</evidence>
<proteinExistence type="inferred from homology"/>
<feature type="domain" description="Enoyl reductase (ER)" evidence="7">
    <location>
        <begin position="17"/>
        <end position="347"/>
    </location>
</feature>
<dbReference type="SMART" id="SM00829">
    <property type="entry name" value="PKS_ER"/>
    <property type="match status" value="1"/>
</dbReference>
<dbReference type="InterPro" id="IPR002328">
    <property type="entry name" value="ADH_Zn_CS"/>
</dbReference>
<dbReference type="InterPro" id="IPR013154">
    <property type="entry name" value="ADH-like_N"/>
</dbReference>
<dbReference type="EMBL" id="BLKI01000007">
    <property type="protein sequence ID" value="GFF66566.1"/>
    <property type="molecule type" value="Genomic_DNA"/>
</dbReference>
<evidence type="ECO:0000313" key="8">
    <source>
        <dbReference type="EMBL" id="GFF66566.1"/>
    </source>
</evidence>
<gene>
    <name evidence="8" type="ORF">IFM60648_01970</name>
</gene>
<dbReference type="Pfam" id="PF08240">
    <property type="entry name" value="ADH_N"/>
    <property type="match status" value="1"/>
</dbReference>
<dbReference type="Gene3D" id="3.90.180.10">
    <property type="entry name" value="Medium-chain alcohol dehydrogenases, catalytic domain"/>
    <property type="match status" value="1"/>
</dbReference>
<protein>
    <submittedName>
        <fullName evidence="8">Alcohol dehydrogenase</fullName>
    </submittedName>
</protein>
<evidence type="ECO:0000256" key="1">
    <source>
        <dbReference type="ARBA" id="ARBA00001947"/>
    </source>
</evidence>
<evidence type="ECO:0000259" key="7">
    <source>
        <dbReference type="SMART" id="SM00829"/>
    </source>
</evidence>
<dbReference type="PANTHER" id="PTHR42940">
    <property type="entry name" value="ALCOHOL DEHYDROGENASE 1-RELATED"/>
    <property type="match status" value="1"/>
</dbReference>
<dbReference type="InterPro" id="IPR036291">
    <property type="entry name" value="NAD(P)-bd_dom_sf"/>
</dbReference>
<reference evidence="8 9" key="1">
    <citation type="submission" date="2020-01" db="EMBL/GenBank/DDBJ databases">
        <title>Draft genome sequence of Aspergillus lentulus IFM 60648.</title>
        <authorList>
            <person name="Takahashi H."/>
            <person name="Yaguchi T."/>
        </authorList>
    </citation>
    <scope>NUCLEOTIDE SEQUENCE [LARGE SCALE GENOMIC DNA]</scope>
    <source>
        <strain evidence="8 9">IFM 60648</strain>
    </source>
</reference>
<dbReference type="SUPFAM" id="SSF51735">
    <property type="entry name" value="NAD(P)-binding Rossmann-fold domains"/>
    <property type="match status" value="1"/>
</dbReference>
<evidence type="ECO:0000256" key="5">
    <source>
        <dbReference type="ARBA" id="ARBA00023002"/>
    </source>
</evidence>
<keyword evidence="5" id="KW-0560">Oxidoreductase</keyword>